<dbReference type="SMART" id="SM00421">
    <property type="entry name" value="HTH_LUXR"/>
    <property type="match status" value="1"/>
</dbReference>
<organism evidence="2 3">
    <name type="scientific">Roseiconus nitratireducens</name>
    <dbReference type="NCBI Taxonomy" id="2605748"/>
    <lineage>
        <taxon>Bacteria</taxon>
        <taxon>Pseudomonadati</taxon>
        <taxon>Planctomycetota</taxon>
        <taxon>Planctomycetia</taxon>
        <taxon>Pirellulales</taxon>
        <taxon>Pirellulaceae</taxon>
        <taxon>Roseiconus</taxon>
    </lineage>
</organism>
<dbReference type="SUPFAM" id="SSF46894">
    <property type="entry name" value="C-terminal effector domain of the bipartite response regulators"/>
    <property type="match status" value="1"/>
</dbReference>
<evidence type="ECO:0000313" key="2">
    <source>
        <dbReference type="EMBL" id="KAA5537977.1"/>
    </source>
</evidence>
<evidence type="ECO:0000259" key="1">
    <source>
        <dbReference type="SMART" id="SM00421"/>
    </source>
</evidence>
<proteinExistence type="predicted"/>
<feature type="domain" description="HTH luxR-type" evidence="1">
    <location>
        <begin position="196"/>
        <end position="253"/>
    </location>
</feature>
<dbReference type="Gene3D" id="1.10.10.10">
    <property type="entry name" value="Winged helix-like DNA-binding domain superfamily/Winged helix DNA-binding domain"/>
    <property type="match status" value="1"/>
</dbReference>
<evidence type="ECO:0000313" key="3">
    <source>
        <dbReference type="Proteomes" id="UP000324479"/>
    </source>
</evidence>
<dbReference type="InterPro" id="IPR016032">
    <property type="entry name" value="Sig_transdc_resp-reg_C-effctor"/>
</dbReference>
<dbReference type="AlphaFoldDB" id="A0A5M6CS02"/>
<accession>A0A5M6CS02</accession>
<name>A0A5M6CS02_9BACT</name>
<dbReference type="GO" id="GO:0006355">
    <property type="term" value="P:regulation of DNA-templated transcription"/>
    <property type="evidence" value="ECO:0007669"/>
    <property type="project" value="InterPro"/>
</dbReference>
<dbReference type="Pfam" id="PF00196">
    <property type="entry name" value="GerE"/>
    <property type="match status" value="1"/>
</dbReference>
<sequence length="271" mass="31622">MGMSNRLRIADYRGVYELVGECKELGADPMAWRDHLHHRARELFRAQIAIYTESDRVDNPGVKDWLRINVHLDSGWPCESDRRAMFRLYDTGRPDCDGSPMVDSPAALRVASRQDSISDAEWYQGFFFNEFIRPAHMDDAIMMQHRLGNEVRMLVLQRCEHDKHFTRRDVRRLRLLGIELGRAFGRSLAARDDMGVTELPRRLQQVLLCLLEGDNEKQVSLRLNLSHHTVHDYVKMLHRRFSVQSRGELLAKCSPFKRVLEQLVRAPRENS</sequence>
<keyword evidence="3" id="KW-1185">Reference proteome</keyword>
<dbReference type="GO" id="GO:0003677">
    <property type="term" value="F:DNA binding"/>
    <property type="evidence" value="ECO:0007669"/>
    <property type="project" value="InterPro"/>
</dbReference>
<dbReference type="InterPro" id="IPR000792">
    <property type="entry name" value="Tscrpt_reg_LuxR_C"/>
</dbReference>
<dbReference type="EMBL" id="VWOX01000035">
    <property type="protein sequence ID" value="KAA5537977.1"/>
    <property type="molecule type" value="Genomic_DNA"/>
</dbReference>
<dbReference type="Proteomes" id="UP000324479">
    <property type="component" value="Unassembled WGS sequence"/>
</dbReference>
<dbReference type="InterPro" id="IPR036388">
    <property type="entry name" value="WH-like_DNA-bd_sf"/>
</dbReference>
<comment type="caution">
    <text evidence="2">The sequence shown here is derived from an EMBL/GenBank/DDBJ whole genome shotgun (WGS) entry which is preliminary data.</text>
</comment>
<reference evidence="2 3" key="1">
    <citation type="submission" date="2019-08" db="EMBL/GenBank/DDBJ databases">
        <authorList>
            <person name="Dhanesh K."/>
            <person name="Kumar G."/>
            <person name="Sasikala C."/>
            <person name="Venkata Ramana C."/>
        </authorList>
    </citation>
    <scope>NUCLEOTIDE SEQUENCE [LARGE SCALE GENOMIC DNA]</scope>
    <source>
        <strain evidence="2 3">JC645</strain>
    </source>
</reference>
<gene>
    <name evidence="2" type="ORF">FYK55_27940</name>
</gene>
<protein>
    <recommendedName>
        <fullName evidence="1">HTH luxR-type domain-containing protein</fullName>
    </recommendedName>
</protein>